<feature type="disulfide bond" evidence="3">
    <location>
        <begin position="38"/>
        <end position="73"/>
    </location>
</feature>
<dbReference type="SMART" id="SM00708">
    <property type="entry name" value="PhBP"/>
    <property type="match status" value="1"/>
</dbReference>
<reference evidence="5" key="1">
    <citation type="submission" date="2013-03" db="EMBL/GenBank/DDBJ databases">
        <title>Molecular Evolution of three Odorant-Binding Protein Genes in Dendrolimus.</title>
        <authorList>
            <person name="Zhang S."/>
        </authorList>
    </citation>
    <scope>NUCLEOTIDE SEQUENCE</scope>
</reference>
<name>A0A0D3L484_9NEOP</name>
<feature type="disulfide bond" evidence="3">
    <location>
        <begin position="116"/>
        <end position="136"/>
    </location>
</feature>
<feature type="disulfide bond" evidence="3">
    <location>
        <begin position="69"/>
        <end position="127"/>
    </location>
</feature>
<evidence type="ECO:0000256" key="1">
    <source>
        <dbReference type="ARBA" id="ARBA00008098"/>
    </source>
</evidence>
<dbReference type="Gene3D" id="1.10.238.20">
    <property type="entry name" value="Pheromone/general odorant binding protein domain"/>
    <property type="match status" value="1"/>
</dbReference>
<organism evidence="5">
    <name type="scientific">Dendrolimus kikuchii</name>
    <dbReference type="NCBI Taxonomy" id="765133"/>
    <lineage>
        <taxon>Eukaryota</taxon>
        <taxon>Metazoa</taxon>
        <taxon>Ecdysozoa</taxon>
        <taxon>Arthropoda</taxon>
        <taxon>Hexapoda</taxon>
        <taxon>Insecta</taxon>
        <taxon>Pterygota</taxon>
        <taxon>Neoptera</taxon>
        <taxon>Endopterygota</taxon>
        <taxon>Lepidoptera</taxon>
        <taxon>Glossata</taxon>
        <taxon>Ditrysia</taxon>
        <taxon>Bombycoidea</taxon>
        <taxon>Lasiocampidae</taxon>
        <taxon>Dendrolimus</taxon>
    </lineage>
</organism>
<dbReference type="PIRSF" id="PIRSF015604">
    <property type="entry name" value="Odorant/phero_bd"/>
    <property type="match status" value="1"/>
</dbReference>
<feature type="chain" id="PRO_5002273741" evidence="4">
    <location>
        <begin position="20"/>
        <end position="166"/>
    </location>
</feature>
<dbReference type="InterPro" id="IPR036728">
    <property type="entry name" value="PBP_GOBP_sf"/>
</dbReference>
<evidence type="ECO:0000313" key="5">
    <source>
        <dbReference type="EMBL" id="AGJ83357.1"/>
    </source>
</evidence>
<dbReference type="PRINTS" id="PR00484">
    <property type="entry name" value="PBPGOBP"/>
</dbReference>
<gene>
    <name evidence="5" type="primary">GOBP1</name>
</gene>
<sequence>MHWTHLTLLALCCLMQARGDQTVMKDVTLGFGQALDKCREESGLTEEKMEEFFHFWHDDFKFVHRELGCAILCMSRYFNLLTETSRMHHENTDKFIKSFPNGEILAKQMVEIIHTCELRFESEPDHCARILLIAECFRDTCKSVNLAPTMEILMAEFILQAESGKR</sequence>
<proteinExistence type="evidence at transcript level"/>
<dbReference type="SUPFAM" id="SSF47565">
    <property type="entry name" value="Insect pheromone/odorant-binding proteins"/>
    <property type="match status" value="1"/>
</dbReference>
<keyword evidence="4" id="KW-0732">Signal</keyword>
<evidence type="ECO:0000256" key="3">
    <source>
        <dbReference type="PIRSR" id="PIRSR015604-1"/>
    </source>
</evidence>
<dbReference type="AlphaFoldDB" id="A0A0D3L484"/>
<dbReference type="EMBL" id="KC783391">
    <property type="protein sequence ID" value="AGJ83357.1"/>
    <property type="molecule type" value="mRNA"/>
</dbReference>
<dbReference type="Pfam" id="PF01395">
    <property type="entry name" value="PBP_GOBP"/>
    <property type="match status" value="1"/>
</dbReference>
<protein>
    <submittedName>
        <fullName evidence="5">General odorant-binding protein 1</fullName>
    </submittedName>
</protein>
<keyword evidence="2" id="KW-0813">Transport</keyword>
<comment type="similarity">
    <text evidence="1">Belongs to the PBP/GOBP family.</text>
</comment>
<feature type="signal peptide" evidence="4">
    <location>
        <begin position="1"/>
        <end position="19"/>
    </location>
</feature>
<dbReference type="CDD" id="cd23992">
    <property type="entry name" value="PBP_GOBP"/>
    <property type="match status" value="1"/>
</dbReference>
<dbReference type="InterPro" id="IPR006170">
    <property type="entry name" value="PBP/GOBP"/>
</dbReference>
<accession>A0A0D3L484</accession>
<dbReference type="GO" id="GO:0005549">
    <property type="term" value="F:odorant binding"/>
    <property type="evidence" value="ECO:0007669"/>
    <property type="project" value="InterPro"/>
</dbReference>
<keyword evidence="3" id="KW-1015">Disulfide bond</keyword>
<evidence type="ECO:0000256" key="2">
    <source>
        <dbReference type="ARBA" id="ARBA00022448"/>
    </source>
</evidence>
<evidence type="ECO:0000256" key="4">
    <source>
        <dbReference type="SAM" id="SignalP"/>
    </source>
</evidence>
<dbReference type="InterPro" id="IPR006072">
    <property type="entry name" value="Odorant/phero-bd_Lep"/>
</dbReference>